<keyword evidence="3" id="KW-1185">Reference proteome</keyword>
<organism evidence="2 3">
    <name type="scientific">Chitinophaga filiformis</name>
    <name type="common">Myxococcus filiformis</name>
    <name type="synonym">Flexibacter filiformis</name>
    <dbReference type="NCBI Taxonomy" id="104663"/>
    <lineage>
        <taxon>Bacteria</taxon>
        <taxon>Pseudomonadati</taxon>
        <taxon>Bacteroidota</taxon>
        <taxon>Chitinophagia</taxon>
        <taxon>Chitinophagales</taxon>
        <taxon>Chitinophagaceae</taxon>
        <taxon>Chitinophaga</taxon>
    </lineage>
</organism>
<feature type="compositionally biased region" description="Low complexity" evidence="1">
    <location>
        <begin position="237"/>
        <end position="248"/>
    </location>
</feature>
<reference evidence="2 3" key="1">
    <citation type="submission" date="2022-04" db="EMBL/GenBank/DDBJ databases">
        <title>The arsenic-methylating capacity of Chitinophaga filiformis YT5 during chitin decomposition.</title>
        <authorList>
            <person name="Chen G."/>
            <person name="Liang Y."/>
        </authorList>
    </citation>
    <scope>NUCLEOTIDE SEQUENCE [LARGE SCALE GENOMIC DNA]</scope>
    <source>
        <strain evidence="2 3">YT5</strain>
    </source>
</reference>
<accession>A0ABY4IA04</accession>
<evidence type="ECO:0000256" key="1">
    <source>
        <dbReference type="SAM" id="MobiDB-lite"/>
    </source>
</evidence>
<gene>
    <name evidence="2" type="ORF">MYF79_13945</name>
</gene>
<evidence type="ECO:0000313" key="3">
    <source>
        <dbReference type="Proteomes" id="UP000830198"/>
    </source>
</evidence>
<protein>
    <submittedName>
        <fullName evidence="2">Uncharacterized protein</fullName>
    </submittedName>
</protein>
<proteinExistence type="predicted"/>
<name>A0ABY4IA04_CHIFI</name>
<feature type="region of interest" description="Disordered" evidence="1">
    <location>
        <begin position="202"/>
        <end position="256"/>
    </location>
</feature>
<sequence>MTANRIIQHIFQQPDIKQVDEAALERLVTSYPYFTAARLLLARKQYSVQKNLLAPAVKKAQQYSTNMHYFYRFVTTDEKSVVPEVVAPVAEEATPVAAETTPITAEAISMTAEAAPAAPVTAEVTAEAAPAPVAEAPVSAFPGQAETAAPAAQPVQETKIHVTVPKAPAEQAAPETNFTAATYNTEEELTVTADDVVATPATPPPFQAAPATATPATEAAPVHTQEPVVGSPVTSLPAAAQAPATPAADNPVSTAPAAETEPIKIFPLDTSETETSLTFQPLYTDDYFAYKRLKEPEQAEQLSEKGAAEMKSFTSWLREMKHTFAEKASKQWYHQQMHRSYEDPDPEVSEAVEKMAMDSITLNDDIVSETLAEIWARQHQYQTAIHIYQKLSLLNPNKSAYFAQKIKELQLLTEKS</sequence>
<dbReference type="Proteomes" id="UP000830198">
    <property type="component" value="Chromosome"/>
</dbReference>
<evidence type="ECO:0000313" key="2">
    <source>
        <dbReference type="EMBL" id="UPK72390.1"/>
    </source>
</evidence>
<dbReference type="RefSeq" id="WP_247814559.1">
    <property type="nucleotide sequence ID" value="NZ_CP095855.1"/>
</dbReference>
<feature type="compositionally biased region" description="Low complexity" evidence="1">
    <location>
        <begin position="208"/>
        <end position="222"/>
    </location>
</feature>
<dbReference type="EMBL" id="CP095855">
    <property type="protein sequence ID" value="UPK72390.1"/>
    <property type="molecule type" value="Genomic_DNA"/>
</dbReference>